<dbReference type="EMBL" id="JACBYR010000001">
    <property type="protein sequence ID" value="NYE81717.1"/>
    <property type="molecule type" value="Genomic_DNA"/>
</dbReference>
<dbReference type="PANTHER" id="PTHR36507:SF1">
    <property type="entry name" value="BLL1555 PROTEIN"/>
    <property type="match status" value="1"/>
</dbReference>
<protein>
    <submittedName>
        <fullName evidence="3">Plastocyanin</fullName>
    </submittedName>
</protein>
<organism evidence="3 4">
    <name type="scientific">Pigmentiphaga litoralis</name>
    <dbReference type="NCBI Taxonomy" id="516702"/>
    <lineage>
        <taxon>Bacteria</taxon>
        <taxon>Pseudomonadati</taxon>
        <taxon>Pseudomonadota</taxon>
        <taxon>Betaproteobacteria</taxon>
        <taxon>Burkholderiales</taxon>
        <taxon>Alcaligenaceae</taxon>
        <taxon>Pigmentiphaga</taxon>
    </lineage>
</organism>
<comment type="subcellular location">
    <subcellularLocation>
        <location evidence="1">Periplasm</location>
    </subcellularLocation>
</comment>
<dbReference type="Gene3D" id="2.60.40.420">
    <property type="entry name" value="Cupredoxins - blue copper proteins"/>
    <property type="match status" value="1"/>
</dbReference>
<keyword evidence="4" id="KW-1185">Reference proteome</keyword>
<accession>A0A7Y9IRK2</accession>
<feature type="chain" id="PRO_5031083465" evidence="2">
    <location>
        <begin position="26"/>
        <end position="117"/>
    </location>
</feature>
<proteinExistence type="predicted"/>
<dbReference type="Proteomes" id="UP000542125">
    <property type="component" value="Unassembled WGS sequence"/>
</dbReference>
<evidence type="ECO:0000313" key="3">
    <source>
        <dbReference type="EMBL" id="NYE81717.1"/>
    </source>
</evidence>
<dbReference type="GO" id="GO:0042597">
    <property type="term" value="C:periplasmic space"/>
    <property type="evidence" value="ECO:0007669"/>
    <property type="project" value="UniProtKB-SubCell"/>
</dbReference>
<dbReference type="InterPro" id="IPR008972">
    <property type="entry name" value="Cupredoxin"/>
</dbReference>
<evidence type="ECO:0000313" key="4">
    <source>
        <dbReference type="Proteomes" id="UP000542125"/>
    </source>
</evidence>
<gene>
    <name evidence="3" type="ORF">FHW18_000988</name>
</gene>
<dbReference type="PANTHER" id="PTHR36507">
    <property type="entry name" value="BLL1555 PROTEIN"/>
    <property type="match status" value="1"/>
</dbReference>
<feature type="signal peptide" evidence="2">
    <location>
        <begin position="1"/>
        <end position="25"/>
    </location>
</feature>
<name>A0A7Y9IRK2_9BURK</name>
<dbReference type="SUPFAM" id="SSF49503">
    <property type="entry name" value="Cupredoxins"/>
    <property type="match status" value="1"/>
</dbReference>
<reference evidence="3 4" key="1">
    <citation type="submission" date="2020-07" db="EMBL/GenBank/DDBJ databases">
        <title>Genomic Encyclopedia of Type Strains, Phase IV (KMG-V): Genome sequencing to study the core and pangenomes of soil and plant-associated prokaryotes.</title>
        <authorList>
            <person name="Whitman W."/>
        </authorList>
    </citation>
    <scope>NUCLEOTIDE SEQUENCE [LARGE SCALE GENOMIC DNA]</scope>
    <source>
        <strain evidence="3 4">SAS40</strain>
    </source>
</reference>
<dbReference type="AlphaFoldDB" id="A0A7Y9IRK2"/>
<dbReference type="RefSeq" id="WP_179583909.1">
    <property type="nucleotide sequence ID" value="NZ_JACBYR010000001.1"/>
</dbReference>
<evidence type="ECO:0000256" key="2">
    <source>
        <dbReference type="SAM" id="SignalP"/>
    </source>
</evidence>
<dbReference type="InterPro" id="IPR052721">
    <property type="entry name" value="ET_Amicyanin"/>
</dbReference>
<keyword evidence="2" id="KW-0732">Signal</keyword>
<evidence type="ECO:0000256" key="1">
    <source>
        <dbReference type="ARBA" id="ARBA00004418"/>
    </source>
</evidence>
<sequence>MFKRMSRKQLGGILAALVLIGSATAAQTLTIAQKNRQFAKDKVSIVAGDTLRFTNEDEFLHQIYASSPGMKFDSDEQAPGDIVDVKFPNPGEFDVRCGIHPRMLLHVSVSKPAAAKR</sequence>
<comment type="caution">
    <text evidence="3">The sequence shown here is derived from an EMBL/GenBank/DDBJ whole genome shotgun (WGS) entry which is preliminary data.</text>
</comment>